<organism evidence="4 5">
    <name type="scientific">Olea europaea subsp. europaea</name>
    <dbReference type="NCBI Taxonomy" id="158383"/>
    <lineage>
        <taxon>Eukaryota</taxon>
        <taxon>Viridiplantae</taxon>
        <taxon>Streptophyta</taxon>
        <taxon>Embryophyta</taxon>
        <taxon>Tracheophyta</taxon>
        <taxon>Spermatophyta</taxon>
        <taxon>Magnoliopsida</taxon>
        <taxon>eudicotyledons</taxon>
        <taxon>Gunneridae</taxon>
        <taxon>Pentapetalae</taxon>
        <taxon>asterids</taxon>
        <taxon>lamiids</taxon>
        <taxon>Lamiales</taxon>
        <taxon>Oleaceae</taxon>
        <taxon>Oleeae</taxon>
        <taxon>Olea</taxon>
    </lineage>
</organism>
<keyword evidence="5" id="KW-1185">Reference proteome</keyword>
<sequence>MLSLEKLRGYSIEYVPDEDKFYRELYILLDSLHNRTVRNRSSKKFAAASHANPDYRTIYAFLQCTPNITPRDCGDCLTRSALEIQHCCRGQEELGSLGLVAIFVLKPNLSTTKPWLKQYSSHMHRQDVTYVSWSWEGALATDEFKHELLSS</sequence>
<dbReference type="OrthoDB" id="878372at2759"/>
<gene>
    <name evidence="4" type="ORF">OLEA9_A032119</name>
</gene>
<dbReference type="InterPro" id="IPR038408">
    <property type="entry name" value="GNK2_sf"/>
</dbReference>
<protein>
    <recommendedName>
        <fullName evidence="3">Gnk2-homologous domain-containing protein</fullName>
    </recommendedName>
</protein>
<reference evidence="4 5" key="1">
    <citation type="submission" date="2019-12" db="EMBL/GenBank/DDBJ databases">
        <authorList>
            <person name="Alioto T."/>
            <person name="Alioto T."/>
            <person name="Gomez Garrido J."/>
        </authorList>
    </citation>
    <scope>NUCLEOTIDE SEQUENCE [LARGE SCALE GENOMIC DNA]</scope>
</reference>
<accession>A0A8S0S5X4</accession>
<comment type="caution">
    <text evidence="4">The sequence shown here is derived from an EMBL/GenBank/DDBJ whole genome shotgun (WGS) entry which is preliminary data.</text>
</comment>
<dbReference type="EMBL" id="CACTIH010003875">
    <property type="protein sequence ID" value="CAA2986606.1"/>
    <property type="molecule type" value="Genomic_DNA"/>
</dbReference>
<evidence type="ECO:0000313" key="5">
    <source>
        <dbReference type="Proteomes" id="UP000594638"/>
    </source>
</evidence>
<keyword evidence="1" id="KW-0732">Signal</keyword>
<evidence type="ECO:0000256" key="2">
    <source>
        <dbReference type="ARBA" id="ARBA00022737"/>
    </source>
</evidence>
<dbReference type="Gramene" id="OE9A032119T1">
    <property type="protein sequence ID" value="OE9A032119C1"/>
    <property type="gene ID" value="OE9A032119"/>
</dbReference>
<dbReference type="Proteomes" id="UP000594638">
    <property type="component" value="Unassembled WGS sequence"/>
</dbReference>
<dbReference type="InterPro" id="IPR002902">
    <property type="entry name" value="GNK2"/>
</dbReference>
<dbReference type="PROSITE" id="PS51473">
    <property type="entry name" value="GNK2"/>
    <property type="match status" value="1"/>
</dbReference>
<dbReference type="Pfam" id="PF01657">
    <property type="entry name" value="Stress-antifung"/>
    <property type="match status" value="1"/>
</dbReference>
<name>A0A8S0S5X4_OLEEU</name>
<feature type="domain" description="Gnk2-homologous" evidence="3">
    <location>
        <begin position="3"/>
        <end position="111"/>
    </location>
</feature>
<evidence type="ECO:0000259" key="3">
    <source>
        <dbReference type="PROSITE" id="PS51473"/>
    </source>
</evidence>
<evidence type="ECO:0000313" key="4">
    <source>
        <dbReference type="EMBL" id="CAA2986606.1"/>
    </source>
</evidence>
<evidence type="ECO:0000256" key="1">
    <source>
        <dbReference type="ARBA" id="ARBA00022729"/>
    </source>
</evidence>
<dbReference type="AlphaFoldDB" id="A0A8S0S5X4"/>
<dbReference type="CDD" id="cd23509">
    <property type="entry name" value="Gnk2-like"/>
    <property type="match status" value="1"/>
</dbReference>
<keyword evidence="2" id="KW-0677">Repeat</keyword>
<proteinExistence type="predicted"/>
<dbReference type="Gene3D" id="3.30.430.20">
    <property type="entry name" value="Gnk2 domain, C-X8-C-X2-C motif"/>
    <property type="match status" value="1"/>
</dbReference>